<reference evidence="3" key="1">
    <citation type="journal article" date="2019" name="Int. J. Syst. Evol. Microbiol.">
        <title>The Global Catalogue of Microorganisms (GCM) 10K type strain sequencing project: providing services to taxonomists for standard genome sequencing and annotation.</title>
        <authorList>
            <consortium name="The Broad Institute Genomics Platform"/>
            <consortium name="The Broad Institute Genome Sequencing Center for Infectious Disease"/>
            <person name="Wu L."/>
            <person name="Ma J."/>
        </authorList>
    </citation>
    <scope>NUCLEOTIDE SEQUENCE [LARGE SCALE GENOMIC DNA]</scope>
    <source>
        <strain evidence="3">KACC 12633</strain>
    </source>
</reference>
<protein>
    <submittedName>
        <fullName evidence="2">Uncharacterized protein</fullName>
    </submittedName>
</protein>
<gene>
    <name evidence="2" type="ORF">ACFPP9_23860</name>
</gene>
<proteinExistence type="predicted"/>
<evidence type="ECO:0000313" key="2">
    <source>
        <dbReference type="EMBL" id="MFC5518829.1"/>
    </source>
</evidence>
<dbReference type="Proteomes" id="UP001596150">
    <property type="component" value="Unassembled WGS sequence"/>
</dbReference>
<evidence type="ECO:0000313" key="3">
    <source>
        <dbReference type="Proteomes" id="UP001596150"/>
    </source>
</evidence>
<evidence type="ECO:0000256" key="1">
    <source>
        <dbReference type="SAM" id="MobiDB-lite"/>
    </source>
</evidence>
<feature type="non-terminal residue" evidence="2">
    <location>
        <position position="1"/>
    </location>
</feature>
<name>A0ABW0Q856_9HYPH</name>
<sequence>STPAAAREAVVSRLRDDKRMPLDDIREIIADAKEQDKAARADAKKTAEQRAKEAQSKARREARQRAAAIDWNAETEARTTARAKAAELIVARLSQDDIGELLTLLEAGGGLYHSDIRQTIKAQAEAVVAQPSPQADARAIVAVFEEQFWPAYPRKDDKGRARKAFLAVIKAKKATVSDLVAGAMSYAAERQGEDPKYTKQPATWLNAEAWLNAAPPAAPTAGRMQGGQTQSRSQSAMAGILSYGMTQEAPYVDRPVIEG</sequence>
<organism evidence="2 3">
    <name type="scientific">Kaistia terrae</name>
    <dbReference type="NCBI Taxonomy" id="537017"/>
    <lineage>
        <taxon>Bacteria</taxon>
        <taxon>Pseudomonadati</taxon>
        <taxon>Pseudomonadota</taxon>
        <taxon>Alphaproteobacteria</taxon>
        <taxon>Hyphomicrobiales</taxon>
        <taxon>Kaistiaceae</taxon>
        <taxon>Kaistia</taxon>
    </lineage>
</organism>
<accession>A0ABW0Q856</accession>
<keyword evidence="3" id="KW-1185">Reference proteome</keyword>
<dbReference type="EMBL" id="JBHSML010000018">
    <property type="protein sequence ID" value="MFC5518829.1"/>
    <property type="molecule type" value="Genomic_DNA"/>
</dbReference>
<feature type="region of interest" description="Disordered" evidence="1">
    <location>
        <begin position="34"/>
        <end position="63"/>
    </location>
</feature>
<comment type="caution">
    <text evidence="2">The sequence shown here is derived from an EMBL/GenBank/DDBJ whole genome shotgun (WGS) entry which is preliminary data.</text>
</comment>